<evidence type="ECO:0000256" key="4">
    <source>
        <dbReference type="ARBA" id="ARBA00022980"/>
    </source>
</evidence>
<dbReference type="STRING" id="717772.THIAE_00800"/>
<evidence type="ECO:0000256" key="7">
    <source>
        <dbReference type="RuleBase" id="RU003872"/>
    </source>
</evidence>
<dbReference type="InterPro" id="IPR019984">
    <property type="entry name" value="Ribosomal_uS17_bact/chlr"/>
</dbReference>
<dbReference type="InterPro" id="IPR012340">
    <property type="entry name" value="NA-bd_OB-fold"/>
</dbReference>
<dbReference type="InterPro" id="IPR000266">
    <property type="entry name" value="Ribosomal_uS17"/>
</dbReference>
<comment type="function">
    <text evidence="6">One of the primary rRNA binding proteins, it binds specifically to the 5'-end of 16S ribosomal RNA.</text>
</comment>
<dbReference type="eggNOG" id="COG0186">
    <property type="taxonomic scope" value="Bacteria"/>
</dbReference>
<evidence type="ECO:0000313" key="9">
    <source>
        <dbReference type="Proteomes" id="UP000005380"/>
    </source>
</evidence>
<dbReference type="PROSITE" id="PS00056">
    <property type="entry name" value="RIBOSOMAL_S17"/>
    <property type="match status" value="1"/>
</dbReference>
<evidence type="ECO:0000313" key="8">
    <source>
        <dbReference type="EMBL" id="AHF00482.1"/>
    </source>
</evidence>
<dbReference type="HAMAP" id="MF_01345_B">
    <property type="entry name" value="Ribosomal_uS17_B"/>
    <property type="match status" value="1"/>
</dbReference>
<dbReference type="EMBL" id="CP007030">
    <property type="protein sequence ID" value="AHF00482.1"/>
    <property type="molecule type" value="Genomic_DNA"/>
</dbReference>
<organism evidence="8 9">
    <name type="scientific">Thiomicrospira aerophila AL3</name>
    <dbReference type="NCBI Taxonomy" id="717772"/>
    <lineage>
        <taxon>Bacteria</taxon>
        <taxon>Pseudomonadati</taxon>
        <taxon>Pseudomonadota</taxon>
        <taxon>Gammaproteobacteria</taxon>
        <taxon>Thiotrichales</taxon>
        <taxon>Piscirickettsiaceae</taxon>
        <taxon>Thiomicrospira</taxon>
    </lineage>
</organism>
<dbReference type="Gene3D" id="2.40.50.140">
    <property type="entry name" value="Nucleic acid-binding proteins"/>
    <property type="match status" value="1"/>
</dbReference>
<name>W0DPU8_9GAMM</name>
<evidence type="ECO:0000256" key="2">
    <source>
        <dbReference type="ARBA" id="ARBA00022730"/>
    </source>
</evidence>
<accession>W0DPU8</accession>
<comment type="similarity">
    <text evidence="1 6 7">Belongs to the universal ribosomal protein uS17 family.</text>
</comment>
<dbReference type="Pfam" id="PF00366">
    <property type="entry name" value="Ribosomal_S17"/>
    <property type="match status" value="1"/>
</dbReference>
<evidence type="ECO:0000256" key="3">
    <source>
        <dbReference type="ARBA" id="ARBA00022884"/>
    </source>
</evidence>
<keyword evidence="2 6" id="KW-0699">rRNA-binding</keyword>
<proteinExistence type="inferred from homology"/>
<dbReference type="KEGG" id="tao:THIAE_00800"/>
<gene>
    <name evidence="6" type="primary">rpsQ</name>
    <name evidence="8" type="ORF">THIAE_00800</name>
</gene>
<comment type="subunit">
    <text evidence="6">Part of the 30S ribosomal subunit.</text>
</comment>
<dbReference type="PANTHER" id="PTHR10744:SF1">
    <property type="entry name" value="SMALL RIBOSOMAL SUBUNIT PROTEIN US17M"/>
    <property type="match status" value="1"/>
</dbReference>
<reference evidence="8 9" key="1">
    <citation type="submission" date="2013-12" db="EMBL/GenBank/DDBJ databases">
        <authorList>
            <consortium name="DOE Joint Genome Institute"/>
            <person name="Kappler U."/>
            <person name="Huntemann M."/>
            <person name="Han J."/>
            <person name="Chen A."/>
            <person name="Kyrpides N."/>
            <person name="Mavromatis K."/>
            <person name="Markowitz V."/>
            <person name="Palaniappan K."/>
            <person name="Ivanova N."/>
            <person name="Schaumberg A."/>
            <person name="Pati A."/>
            <person name="Liolios K."/>
            <person name="Nordberg H.P."/>
            <person name="Cantor M.N."/>
            <person name="Hua S.X."/>
            <person name="Woyke T."/>
        </authorList>
    </citation>
    <scope>NUCLEOTIDE SEQUENCE [LARGE SCALE GENOMIC DNA]</scope>
    <source>
        <strain evidence="9">AL2</strain>
    </source>
</reference>
<evidence type="ECO:0000256" key="1">
    <source>
        <dbReference type="ARBA" id="ARBA00010254"/>
    </source>
</evidence>
<dbReference type="NCBIfam" id="TIGR03635">
    <property type="entry name" value="uS17_bact"/>
    <property type="match status" value="1"/>
</dbReference>
<dbReference type="GO" id="GO:0006412">
    <property type="term" value="P:translation"/>
    <property type="evidence" value="ECO:0007669"/>
    <property type="project" value="UniProtKB-UniRule"/>
</dbReference>
<keyword evidence="5 6" id="KW-0687">Ribonucleoprotein</keyword>
<dbReference type="PRINTS" id="PR00973">
    <property type="entry name" value="RIBOSOMALS17"/>
</dbReference>
<sequence length="87" mass="9897">MSTENLKARTRAGVVVSNAMDSSIVVLTERYVKHAKYKKYVKKSTKIMAHDADNQCQVGDKVTIQECRPISKRKSWTLVEINEKAKI</sequence>
<dbReference type="OrthoDB" id="9811714at2"/>
<keyword evidence="4 6" id="KW-0689">Ribosomal protein</keyword>
<keyword evidence="3 6" id="KW-0694">RNA-binding</keyword>
<dbReference type="PANTHER" id="PTHR10744">
    <property type="entry name" value="40S RIBOSOMAL PROTEIN S11 FAMILY MEMBER"/>
    <property type="match status" value="1"/>
</dbReference>
<evidence type="ECO:0000256" key="6">
    <source>
        <dbReference type="HAMAP-Rule" id="MF_01345"/>
    </source>
</evidence>
<dbReference type="CDD" id="cd00364">
    <property type="entry name" value="Ribosomal_uS17"/>
    <property type="match status" value="1"/>
</dbReference>
<dbReference type="HOGENOM" id="CLU_073626_1_1_6"/>
<dbReference type="InParanoid" id="W0DPU8"/>
<dbReference type="RefSeq" id="WP_006459602.1">
    <property type="nucleotide sequence ID" value="NZ_CP007030.1"/>
</dbReference>
<dbReference type="NCBIfam" id="NF004123">
    <property type="entry name" value="PRK05610.1"/>
    <property type="match status" value="1"/>
</dbReference>
<dbReference type="InterPro" id="IPR019979">
    <property type="entry name" value="Ribosomal_uS17_CS"/>
</dbReference>
<dbReference type="GO" id="GO:0019843">
    <property type="term" value="F:rRNA binding"/>
    <property type="evidence" value="ECO:0007669"/>
    <property type="project" value="UniProtKB-UniRule"/>
</dbReference>
<dbReference type="GO" id="GO:0022627">
    <property type="term" value="C:cytosolic small ribosomal subunit"/>
    <property type="evidence" value="ECO:0007669"/>
    <property type="project" value="UniProtKB-UniRule"/>
</dbReference>
<keyword evidence="9" id="KW-1185">Reference proteome</keyword>
<dbReference type="Proteomes" id="UP000005380">
    <property type="component" value="Chromosome"/>
</dbReference>
<dbReference type="GO" id="GO:0003735">
    <property type="term" value="F:structural constituent of ribosome"/>
    <property type="evidence" value="ECO:0007669"/>
    <property type="project" value="UniProtKB-UniRule"/>
</dbReference>
<dbReference type="FunCoup" id="W0DPU8">
    <property type="interactions" value="415"/>
</dbReference>
<dbReference type="SUPFAM" id="SSF50249">
    <property type="entry name" value="Nucleic acid-binding proteins"/>
    <property type="match status" value="1"/>
</dbReference>
<dbReference type="AlphaFoldDB" id="W0DPU8"/>
<evidence type="ECO:0000256" key="5">
    <source>
        <dbReference type="ARBA" id="ARBA00023274"/>
    </source>
</evidence>
<protein>
    <recommendedName>
        <fullName evidence="6">Small ribosomal subunit protein uS17</fullName>
    </recommendedName>
</protein>